<evidence type="ECO:0000259" key="4">
    <source>
        <dbReference type="Pfam" id="PF14214"/>
    </source>
</evidence>
<accession>A0A914PAC7</accession>
<reference evidence="7" key="1">
    <citation type="submission" date="2022-11" db="UniProtKB">
        <authorList>
            <consortium name="WormBaseParasite"/>
        </authorList>
    </citation>
    <scope>IDENTIFICATION</scope>
</reference>
<dbReference type="GO" id="GO:0043139">
    <property type="term" value="F:5'-3' DNA helicase activity"/>
    <property type="evidence" value="ECO:0007669"/>
    <property type="project" value="UniProtKB-EC"/>
</dbReference>
<evidence type="ECO:0000259" key="3">
    <source>
        <dbReference type="Pfam" id="PF05970"/>
    </source>
</evidence>
<dbReference type="EC" id="5.6.2.3" evidence="1"/>
<dbReference type="InterPro" id="IPR025476">
    <property type="entry name" value="Helitron_helicase-like"/>
</dbReference>
<evidence type="ECO:0000313" key="7">
    <source>
        <dbReference type="WBParaSite" id="PDA_v2.g12243.t1"/>
    </source>
</evidence>
<dbReference type="InterPro" id="IPR027417">
    <property type="entry name" value="P-loop_NTPase"/>
</dbReference>
<feature type="compositionally biased region" description="Basic and acidic residues" evidence="2">
    <location>
        <begin position="66"/>
        <end position="147"/>
    </location>
</feature>
<evidence type="ECO:0000313" key="6">
    <source>
        <dbReference type="Proteomes" id="UP000887578"/>
    </source>
</evidence>
<dbReference type="Gene3D" id="3.40.50.300">
    <property type="entry name" value="P-loop containing nucleotide triphosphate hydrolases"/>
    <property type="match status" value="2"/>
</dbReference>
<keyword evidence="1" id="KW-0227">DNA damage</keyword>
<feature type="domain" description="DNA helicase Pif1-like 2B" evidence="5">
    <location>
        <begin position="1008"/>
        <end position="1051"/>
    </location>
</feature>
<dbReference type="GO" id="GO:0006310">
    <property type="term" value="P:DNA recombination"/>
    <property type="evidence" value="ECO:0007669"/>
    <property type="project" value="UniProtKB-KW"/>
</dbReference>
<evidence type="ECO:0000256" key="1">
    <source>
        <dbReference type="RuleBase" id="RU363044"/>
    </source>
</evidence>
<evidence type="ECO:0000256" key="2">
    <source>
        <dbReference type="SAM" id="MobiDB-lite"/>
    </source>
</evidence>
<comment type="cofactor">
    <cofactor evidence="1">
        <name>Mg(2+)</name>
        <dbReference type="ChEBI" id="CHEBI:18420"/>
    </cofactor>
</comment>
<dbReference type="PANTHER" id="PTHR10492:SF57">
    <property type="entry name" value="ATP-DEPENDENT DNA HELICASE"/>
    <property type="match status" value="1"/>
</dbReference>
<dbReference type="AlphaFoldDB" id="A0A914PAC7"/>
<proteinExistence type="inferred from homology"/>
<dbReference type="WBParaSite" id="PDA_v2.g12243.t1">
    <property type="protein sequence ID" value="PDA_v2.g12243.t1"/>
    <property type="gene ID" value="PDA_v2.g12243"/>
</dbReference>
<organism evidence="6 7">
    <name type="scientific">Panagrolaimus davidi</name>
    <dbReference type="NCBI Taxonomy" id="227884"/>
    <lineage>
        <taxon>Eukaryota</taxon>
        <taxon>Metazoa</taxon>
        <taxon>Ecdysozoa</taxon>
        <taxon>Nematoda</taxon>
        <taxon>Chromadorea</taxon>
        <taxon>Rhabditida</taxon>
        <taxon>Tylenchina</taxon>
        <taxon>Panagrolaimomorpha</taxon>
        <taxon>Panagrolaimoidea</taxon>
        <taxon>Panagrolaimidae</taxon>
        <taxon>Panagrolaimus</taxon>
    </lineage>
</organism>
<dbReference type="GO" id="GO:0016787">
    <property type="term" value="F:hydrolase activity"/>
    <property type="evidence" value="ECO:0007669"/>
    <property type="project" value="UniProtKB-KW"/>
</dbReference>
<keyword evidence="1" id="KW-0234">DNA repair</keyword>
<dbReference type="Pfam" id="PF14214">
    <property type="entry name" value="Helitron_like_N"/>
    <property type="match status" value="1"/>
</dbReference>
<sequence length="1240" mass="143444">MEVDAENGEPVLMGAMIDINRLNPDEMVLNNESELVAQRDESFDDYCKRVKKKKSGALKRKWLKDKMSAEEQIAKNEREREKRRLAKEAQSENERKRKRDEVRELRRINVNNEGREAKRKRLDDVRDNMNTQRKNETEEEREARLDSQRQIQNRLRDNETEEEREARLDSKREIQNRLRENETEEQREERLSSKRDREHRRRDNENEEEREERLNGMRENYHEQQQNPRQEFAAANSENVEEFRTGPQDRECSECKALHFEGETKMKNGAYDSCCNGGKVKVKIGPYPEELKRLMKREEGTDWKELHKNMLKYNTSVSFAYTKGEMRQLPGIFHYRCQGGMMHILPRYTDPLPGHFPAFGQLWVVETNDAIEYRCRAPFASTCSRDTFDFLHRLIENRNKYAEMYKMLYEIEEEERVNAEREGRQAKIFNEVAGVYICDENGDTPVSDLEVQRKCNEGERPMAEKISKYSEHVEPLTFVLFYPYGTGDFWFYNKPKNVDNPGLGKMTALQYFLFKLSRRVENEDGENFNPLLYGGKLLSKYLVMAYMIVDNERMKFIRTHQKEFRVESYSGLKDYLNNYEQRNGVRVGKTCVLPSSYLMGPRNQSEALHDTMASSRKNGTPHLFITKTCNPEHPDIVNNLYPNQKACDRPDLVDTVFDLKVKDFVKQMKSGRFGKLKSFTYVFDYQKREEEVNVALHRQRADEMLTSLNPEQRSAFDAIKVKEESERDSAACFFVDGPGGSGKSYLFNCLFSYFIGKHKKVTVMAWSGIAASLYETGRTCHNVFKLDFPFGDESNSGINPSDDLGKSLKEVDVIIWDEAPMAPRHALEVVDKKLREIMGNDIPFGGKVFVMGGDFRQLPPVVKNATRNDVVRSSIKTSPLWTHFAANTFALKKNERADNDTDGFAEEILKIGDGSSNDNEGKTKLPDECITDGDLVDSVFREVIEAKDYNAFASRAIISTLNSEVDAYNEKVIDLLDPETEKVYQAIDRVEAVGVEGESLAYAPEHFECIRPNGFPAYNLRLRENTVVMLMRNLSIKEGLCNGTRLLVKKLERNIIIAEKLTNVKEGEDPTVMIPRITLLDESSLYHVYRKQFPIRPAFALTVHKSQGQTFSQIGIDLSKGVYAHGHLYVAISRTKAWSRLQIKLPDDEVNRSRNIVYIELLDANPLENLPQERELNPDFQANESAEDNEEDELAFNEGIVDELNNDLQFQQVLANVDVNEEEAYASGDEDMQDFLARDD</sequence>
<feature type="domain" description="DNA helicase Pif1-like DEAD-box helicase" evidence="3">
    <location>
        <begin position="708"/>
        <end position="920"/>
    </location>
</feature>
<evidence type="ECO:0000259" key="5">
    <source>
        <dbReference type="Pfam" id="PF21530"/>
    </source>
</evidence>
<feature type="compositionally biased region" description="Basic and acidic residues" evidence="2">
    <location>
        <begin position="154"/>
        <end position="181"/>
    </location>
</feature>
<feature type="region of interest" description="Disordered" evidence="2">
    <location>
        <begin position="66"/>
        <end position="214"/>
    </location>
</feature>
<feature type="domain" description="Helitron helicase-like" evidence="4">
    <location>
        <begin position="526"/>
        <end position="688"/>
    </location>
</feature>
<dbReference type="CDD" id="cd18809">
    <property type="entry name" value="SF1_C_RecD"/>
    <property type="match status" value="1"/>
</dbReference>
<comment type="catalytic activity">
    <reaction evidence="1">
        <text>ATP + H2O = ADP + phosphate + H(+)</text>
        <dbReference type="Rhea" id="RHEA:13065"/>
        <dbReference type="ChEBI" id="CHEBI:15377"/>
        <dbReference type="ChEBI" id="CHEBI:15378"/>
        <dbReference type="ChEBI" id="CHEBI:30616"/>
        <dbReference type="ChEBI" id="CHEBI:43474"/>
        <dbReference type="ChEBI" id="CHEBI:456216"/>
        <dbReference type="EC" id="5.6.2.3"/>
    </reaction>
</comment>
<dbReference type="Pfam" id="PF21530">
    <property type="entry name" value="Pif1_2B_dom"/>
    <property type="match status" value="1"/>
</dbReference>
<dbReference type="Pfam" id="PF05970">
    <property type="entry name" value="PIF1"/>
    <property type="match status" value="1"/>
</dbReference>
<name>A0A914PAC7_9BILA</name>
<dbReference type="SUPFAM" id="SSF52540">
    <property type="entry name" value="P-loop containing nucleoside triphosphate hydrolases"/>
    <property type="match status" value="2"/>
</dbReference>
<comment type="similarity">
    <text evidence="1">Belongs to the helicase family.</text>
</comment>
<keyword evidence="6" id="KW-1185">Reference proteome</keyword>
<keyword evidence="1" id="KW-0347">Helicase</keyword>
<dbReference type="Proteomes" id="UP000887578">
    <property type="component" value="Unplaced"/>
</dbReference>
<keyword evidence="1" id="KW-0233">DNA recombination</keyword>
<keyword evidence="1" id="KW-0378">Hydrolase</keyword>
<dbReference type="GO" id="GO:0006281">
    <property type="term" value="P:DNA repair"/>
    <property type="evidence" value="ECO:0007669"/>
    <property type="project" value="UniProtKB-KW"/>
</dbReference>
<dbReference type="PANTHER" id="PTHR10492">
    <property type="match status" value="1"/>
</dbReference>
<dbReference type="GO" id="GO:0000723">
    <property type="term" value="P:telomere maintenance"/>
    <property type="evidence" value="ECO:0007669"/>
    <property type="project" value="InterPro"/>
</dbReference>
<dbReference type="InterPro" id="IPR049163">
    <property type="entry name" value="Pif1-like_2B_dom"/>
</dbReference>
<protein>
    <recommendedName>
        <fullName evidence="1">ATP-dependent DNA helicase</fullName>
        <ecNumber evidence="1">5.6.2.3</ecNumber>
    </recommendedName>
</protein>
<dbReference type="GO" id="GO:0005524">
    <property type="term" value="F:ATP binding"/>
    <property type="evidence" value="ECO:0007669"/>
    <property type="project" value="UniProtKB-KW"/>
</dbReference>
<dbReference type="InterPro" id="IPR010285">
    <property type="entry name" value="DNA_helicase_pif1-like_DEAD"/>
</dbReference>
<keyword evidence="1" id="KW-0547">Nucleotide-binding</keyword>
<keyword evidence="1" id="KW-0067">ATP-binding</keyword>
<feature type="compositionally biased region" description="Basic and acidic residues" evidence="2">
    <location>
        <begin position="187"/>
        <end position="204"/>
    </location>
</feature>